<dbReference type="EMBL" id="BRXZ01002429">
    <property type="protein sequence ID" value="GMH61899.1"/>
    <property type="molecule type" value="Genomic_DNA"/>
</dbReference>
<dbReference type="AlphaFoldDB" id="A0A9W7A4Q2"/>
<feature type="non-terminal residue" evidence="5">
    <location>
        <position position="1"/>
    </location>
</feature>
<protein>
    <recommendedName>
        <fullName evidence="2">acetate--CoA ligase</fullName>
        <ecNumber evidence="2">6.2.1.1</ecNumber>
    </recommendedName>
</protein>
<dbReference type="OrthoDB" id="1706066at2759"/>
<evidence type="ECO:0000256" key="2">
    <source>
        <dbReference type="ARBA" id="ARBA00013275"/>
    </source>
</evidence>
<dbReference type="PANTHER" id="PTHR24095:SF14">
    <property type="entry name" value="ACETYL-COENZYME A SYNTHETASE 1"/>
    <property type="match status" value="1"/>
</dbReference>
<proteinExistence type="inferred from homology"/>
<dbReference type="GO" id="GO:0003987">
    <property type="term" value="F:acetate-CoA ligase activity"/>
    <property type="evidence" value="ECO:0007669"/>
    <property type="project" value="UniProtKB-EC"/>
</dbReference>
<dbReference type="SUPFAM" id="SSF56801">
    <property type="entry name" value="Acetyl-CoA synthetase-like"/>
    <property type="match status" value="1"/>
</dbReference>
<organism evidence="5 6">
    <name type="scientific">Triparma retinervis</name>
    <dbReference type="NCBI Taxonomy" id="2557542"/>
    <lineage>
        <taxon>Eukaryota</taxon>
        <taxon>Sar</taxon>
        <taxon>Stramenopiles</taxon>
        <taxon>Ochrophyta</taxon>
        <taxon>Bolidophyceae</taxon>
        <taxon>Parmales</taxon>
        <taxon>Triparmaceae</taxon>
        <taxon>Triparma</taxon>
    </lineage>
</organism>
<dbReference type="Pfam" id="PF00501">
    <property type="entry name" value="AMP-binding"/>
    <property type="match status" value="1"/>
</dbReference>
<evidence type="ECO:0000256" key="1">
    <source>
        <dbReference type="ARBA" id="ARBA00006432"/>
    </source>
</evidence>
<evidence type="ECO:0000259" key="4">
    <source>
        <dbReference type="Pfam" id="PF16177"/>
    </source>
</evidence>
<dbReference type="GO" id="GO:0006085">
    <property type="term" value="P:acetyl-CoA biosynthetic process"/>
    <property type="evidence" value="ECO:0007669"/>
    <property type="project" value="TreeGrafter"/>
</dbReference>
<gene>
    <name evidence="5" type="ORF">TrRE_jg6454</name>
</gene>
<evidence type="ECO:0000313" key="5">
    <source>
        <dbReference type="EMBL" id="GMH61899.1"/>
    </source>
</evidence>
<evidence type="ECO:0000259" key="3">
    <source>
        <dbReference type="Pfam" id="PF00501"/>
    </source>
</evidence>
<dbReference type="Proteomes" id="UP001165082">
    <property type="component" value="Unassembled WGS sequence"/>
</dbReference>
<dbReference type="InterPro" id="IPR000873">
    <property type="entry name" value="AMP-dep_synth/lig_dom"/>
</dbReference>
<evidence type="ECO:0000313" key="6">
    <source>
        <dbReference type="Proteomes" id="UP001165082"/>
    </source>
</evidence>
<dbReference type="Pfam" id="PF16177">
    <property type="entry name" value="ACAS_N"/>
    <property type="match status" value="1"/>
</dbReference>
<comment type="similarity">
    <text evidence="1">Belongs to the ATP-dependent AMP-binding enzyme family.</text>
</comment>
<dbReference type="InterPro" id="IPR032387">
    <property type="entry name" value="ACAS_N"/>
</dbReference>
<reference evidence="5" key="1">
    <citation type="submission" date="2022-07" db="EMBL/GenBank/DDBJ databases">
        <title>Genome analysis of Parmales, a sister group of diatoms, reveals the evolutionary specialization of diatoms from phago-mixotrophs to photoautotrophs.</title>
        <authorList>
            <person name="Ban H."/>
            <person name="Sato S."/>
            <person name="Yoshikawa S."/>
            <person name="Kazumasa Y."/>
            <person name="Nakamura Y."/>
            <person name="Ichinomiya M."/>
            <person name="Saitoh K."/>
            <person name="Sato N."/>
            <person name="Blanc-Mathieu R."/>
            <person name="Endo H."/>
            <person name="Kuwata A."/>
            <person name="Ogata H."/>
        </authorList>
    </citation>
    <scope>NUCLEOTIDE SEQUENCE</scope>
</reference>
<dbReference type="EC" id="6.2.1.1" evidence="2"/>
<dbReference type="Gene3D" id="3.40.50.12780">
    <property type="entry name" value="N-terminal domain of ligase-like"/>
    <property type="match status" value="1"/>
</dbReference>
<name>A0A9W7A4Q2_9STRA</name>
<dbReference type="InterPro" id="IPR042099">
    <property type="entry name" value="ANL_N_sf"/>
</dbReference>
<sequence length="182" mass="19902">IDYARSVDNPSEYWFDLAKEKLDWYKEPTKSLSGGLATADVTWFEDGKLNACYNCIDRHIENGMGDKTAIIFEGDEPSDVTNYSYTEVLARVSKIANMMKSSGVKKGDVVTIYMPMTPDIIFSMLACARIGAVHSVVFAGFSEDAIADRIAASASKFVFTSDGGLRGGRTIKLKQTVDNAIA</sequence>
<feature type="domain" description="Acetyl-coenzyme A synthetase N-terminal" evidence="4">
    <location>
        <begin position="3"/>
        <end position="55"/>
    </location>
</feature>
<comment type="caution">
    <text evidence="5">The sequence shown here is derived from an EMBL/GenBank/DDBJ whole genome shotgun (WGS) entry which is preliminary data.</text>
</comment>
<feature type="non-terminal residue" evidence="5">
    <location>
        <position position="182"/>
    </location>
</feature>
<dbReference type="PANTHER" id="PTHR24095">
    <property type="entry name" value="ACETYL-COENZYME A SYNTHETASE"/>
    <property type="match status" value="1"/>
</dbReference>
<accession>A0A9W7A4Q2</accession>
<keyword evidence="6" id="KW-1185">Reference proteome</keyword>
<feature type="domain" description="AMP-dependent synthetase/ligase" evidence="3">
    <location>
        <begin position="62"/>
        <end position="166"/>
    </location>
</feature>